<comment type="caution">
    <text evidence="2">The sequence shown here is derived from an EMBL/GenBank/DDBJ whole genome shotgun (WGS) entry which is preliminary data.</text>
</comment>
<reference evidence="2 3" key="1">
    <citation type="submission" date="2020-08" db="EMBL/GenBank/DDBJ databases">
        <title>Genomic Encyclopedia of Type Strains, Phase IV (KMG-IV): sequencing the most valuable type-strain genomes for metagenomic binning, comparative biology and taxonomic classification.</title>
        <authorList>
            <person name="Goeker M."/>
        </authorList>
    </citation>
    <scope>NUCLEOTIDE SEQUENCE [LARGE SCALE GENOMIC DNA]</scope>
    <source>
        <strain evidence="2 3">DSM 27471</strain>
    </source>
</reference>
<proteinExistence type="predicted"/>
<name>A0A7W5DPC8_9PORP</name>
<accession>A0A7W5DPC8</accession>
<sequence>MLAFPKQHTSYKLLRDDLTKINTFNKDVFIFISCKNIYACKNSKTYKIYSFRIVELIISIPVLYVFIALADQTTDYKLRVFGRLLSIQN</sequence>
<gene>
    <name evidence="2" type="ORF">FHX64_000792</name>
</gene>
<keyword evidence="1" id="KW-0812">Transmembrane</keyword>
<evidence type="ECO:0000313" key="3">
    <source>
        <dbReference type="Proteomes" id="UP000544222"/>
    </source>
</evidence>
<keyword evidence="3" id="KW-1185">Reference proteome</keyword>
<dbReference type="AlphaFoldDB" id="A0A7W5DPC8"/>
<protein>
    <submittedName>
        <fullName evidence="2">Uncharacterized protein</fullName>
    </submittedName>
</protein>
<keyword evidence="1" id="KW-0472">Membrane</keyword>
<dbReference type="Proteomes" id="UP000544222">
    <property type="component" value="Unassembled WGS sequence"/>
</dbReference>
<organism evidence="2 3">
    <name type="scientific">Microbacter margulisiae</name>
    <dbReference type="NCBI Taxonomy" id="1350067"/>
    <lineage>
        <taxon>Bacteria</taxon>
        <taxon>Pseudomonadati</taxon>
        <taxon>Bacteroidota</taxon>
        <taxon>Bacteroidia</taxon>
        <taxon>Bacteroidales</taxon>
        <taxon>Porphyromonadaceae</taxon>
        <taxon>Microbacter</taxon>
    </lineage>
</organism>
<dbReference type="EMBL" id="JACHYB010000001">
    <property type="protein sequence ID" value="MBB3186629.1"/>
    <property type="molecule type" value="Genomic_DNA"/>
</dbReference>
<evidence type="ECO:0000256" key="1">
    <source>
        <dbReference type="SAM" id="Phobius"/>
    </source>
</evidence>
<feature type="transmembrane region" description="Helical" evidence="1">
    <location>
        <begin position="51"/>
        <end position="70"/>
    </location>
</feature>
<evidence type="ECO:0000313" key="2">
    <source>
        <dbReference type="EMBL" id="MBB3186629.1"/>
    </source>
</evidence>
<keyword evidence="1" id="KW-1133">Transmembrane helix</keyword>